<accession>A0AAF0ZHP0</accession>
<evidence type="ECO:0000313" key="2">
    <source>
        <dbReference type="EMBL" id="WMV38883.1"/>
    </source>
</evidence>
<gene>
    <name evidence="2" type="ORF">MTR67_032268</name>
</gene>
<evidence type="ECO:0000313" key="3">
    <source>
        <dbReference type="Proteomes" id="UP001234989"/>
    </source>
</evidence>
<feature type="domain" description="KHA" evidence="1">
    <location>
        <begin position="1"/>
        <end position="57"/>
    </location>
</feature>
<dbReference type="Pfam" id="PF11834">
    <property type="entry name" value="KHA"/>
    <property type="match status" value="1"/>
</dbReference>
<dbReference type="AlphaFoldDB" id="A0AAF0ZHP0"/>
<proteinExistence type="predicted"/>
<dbReference type="PROSITE" id="PS51490">
    <property type="entry name" value="KHA"/>
    <property type="match status" value="1"/>
</dbReference>
<dbReference type="EMBL" id="CP133618">
    <property type="protein sequence ID" value="WMV38883.1"/>
    <property type="molecule type" value="Genomic_DNA"/>
</dbReference>
<organism evidence="2 3">
    <name type="scientific">Solanum verrucosum</name>
    <dbReference type="NCBI Taxonomy" id="315347"/>
    <lineage>
        <taxon>Eukaryota</taxon>
        <taxon>Viridiplantae</taxon>
        <taxon>Streptophyta</taxon>
        <taxon>Embryophyta</taxon>
        <taxon>Tracheophyta</taxon>
        <taxon>Spermatophyta</taxon>
        <taxon>Magnoliopsida</taxon>
        <taxon>eudicotyledons</taxon>
        <taxon>Gunneridae</taxon>
        <taxon>Pentapetalae</taxon>
        <taxon>asterids</taxon>
        <taxon>lamiids</taxon>
        <taxon>Solanales</taxon>
        <taxon>Solanaceae</taxon>
        <taxon>Solanoideae</taxon>
        <taxon>Solaneae</taxon>
        <taxon>Solanum</taxon>
    </lineage>
</organism>
<evidence type="ECO:0000259" key="1">
    <source>
        <dbReference type="PROSITE" id="PS51490"/>
    </source>
</evidence>
<sequence length="57" mass="6246">MRRRVVLLPDSIQELLDIGAEKYGISLAKVLTEDGALIEDIAVIRDGDHLVLATSEN</sequence>
<dbReference type="InterPro" id="IPR021789">
    <property type="entry name" value="KHA_dom"/>
</dbReference>
<reference evidence="2" key="1">
    <citation type="submission" date="2023-08" db="EMBL/GenBank/DDBJ databases">
        <title>A de novo genome assembly of Solanum verrucosum Schlechtendal, a Mexican diploid species geographically isolated from the other diploid A-genome species in potato relatives.</title>
        <authorList>
            <person name="Hosaka K."/>
        </authorList>
    </citation>
    <scope>NUCLEOTIDE SEQUENCE</scope>
    <source>
        <tissue evidence="2">Young leaves</tissue>
    </source>
</reference>
<name>A0AAF0ZHP0_SOLVR</name>
<protein>
    <recommendedName>
        <fullName evidence="1">KHA domain-containing protein</fullName>
    </recommendedName>
</protein>
<keyword evidence="3" id="KW-1185">Reference proteome</keyword>
<dbReference type="Proteomes" id="UP001234989">
    <property type="component" value="Chromosome 7"/>
</dbReference>